<evidence type="ECO:0000313" key="1">
    <source>
        <dbReference type="EMBL" id="KPI97491.1"/>
    </source>
</evidence>
<name>A0A194PVS8_PAPXU</name>
<organism evidence="1 2">
    <name type="scientific">Papilio xuthus</name>
    <name type="common">Asian swallowtail butterfly</name>
    <dbReference type="NCBI Taxonomy" id="66420"/>
    <lineage>
        <taxon>Eukaryota</taxon>
        <taxon>Metazoa</taxon>
        <taxon>Ecdysozoa</taxon>
        <taxon>Arthropoda</taxon>
        <taxon>Hexapoda</taxon>
        <taxon>Insecta</taxon>
        <taxon>Pterygota</taxon>
        <taxon>Neoptera</taxon>
        <taxon>Endopterygota</taxon>
        <taxon>Lepidoptera</taxon>
        <taxon>Glossata</taxon>
        <taxon>Ditrysia</taxon>
        <taxon>Papilionoidea</taxon>
        <taxon>Papilionidae</taxon>
        <taxon>Papilioninae</taxon>
        <taxon>Papilio</taxon>
    </lineage>
</organism>
<dbReference type="Proteomes" id="UP000053268">
    <property type="component" value="Unassembled WGS sequence"/>
</dbReference>
<keyword evidence="2" id="KW-1185">Reference proteome</keyword>
<evidence type="ECO:0000313" key="2">
    <source>
        <dbReference type="Proteomes" id="UP000053268"/>
    </source>
</evidence>
<dbReference type="EMBL" id="KQ459589">
    <property type="protein sequence ID" value="KPI97491.1"/>
    <property type="molecule type" value="Genomic_DNA"/>
</dbReference>
<protein>
    <submittedName>
        <fullName evidence="1">Uncharacterized protein</fullName>
    </submittedName>
</protein>
<gene>
    <name evidence="1" type="ORF">RR46_07238</name>
</gene>
<proteinExistence type="predicted"/>
<sequence length="222" mass="24764">MTEGDAYEEETYSFYACPPPLKECSALIWILAYQVPQYNPVASLQDLTPVSDLGNTLYHLASDPLRHRRDNPSHPTLASPLHRHSANRIKNPVYHRDTGPTCLEFQGNYFWLYCFAYSRPFPVSHLQTNCLVPCNETNSTPLIGMQRNPRSNGMPCAFVFGPNTNPVAPNPCAPQVQRFSPCFSPAPISSSLPMNNSCFVSAASLRRPPTRSQGPNRFGPCF</sequence>
<reference evidence="1 2" key="1">
    <citation type="journal article" date="2015" name="Nat. Commun.">
        <title>Outbred genome sequencing and CRISPR/Cas9 gene editing in butterflies.</title>
        <authorList>
            <person name="Li X."/>
            <person name="Fan D."/>
            <person name="Zhang W."/>
            <person name="Liu G."/>
            <person name="Zhang L."/>
            <person name="Zhao L."/>
            <person name="Fang X."/>
            <person name="Chen L."/>
            <person name="Dong Y."/>
            <person name="Chen Y."/>
            <person name="Ding Y."/>
            <person name="Zhao R."/>
            <person name="Feng M."/>
            <person name="Zhu Y."/>
            <person name="Feng Y."/>
            <person name="Jiang X."/>
            <person name="Zhu D."/>
            <person name="Xiang H."/>
            <person name="Feng X."/>
            <person name="Li S."/>
            <person name="Wang J."/>
            <person name="Zhang G."/>
            <person name="Kronforst M.R."/>
            <person name="Wang W."/>
        </authorList>
    </citation>
    <scope>NUCLEOTIDE SEQUENCE [LARGE SCALE GENOMIC DNA]</scope>
    <source>
        <strain evidence="1">Ya'a_city_454_Px</strain>
        <tissue evidence="1">Whole body</tissue>
    </source>
</reference>
<dbReference type="AlphaFoldDB" id="A0A194PVS8"/>
<accession>A0A194PVS8</accession>